<dbReference type="PANTHER" id="PTHR32015">
    <property type="entry name" value="FASTING INDUCED LIPASE"/>
    <property type="match status" value="1"/>
</dbReference>
<dbReference type="InterPro" id="IPR029058">
    <property type="entry name" value="AB_hydrolase_fold"/>
</dbReference>
<organism evidence="2 3">
    <name type="scientific">Nocardioides phosphati</name>
    <dbReference type="NCBI Taxonomy" id="1867775"/>
    <lineage>
        <taxon>Bacteria</taxon>
        <taxon>Bacillati</taxon>
        <taxon>Actinomycetota</taxon>
        <taxon>Actinomycetes</taxon>
        <taxon>Propionibacteriales</taxon>
        <taxon>Nocardioidaceae</taxon>
        <taxon>Nocardioides</taxon>
    </lineage>
</organism>
<dbReference type="Gene3D" id="3.40.50.1820">
    <property type="entry name" value="alpha/beta hydrolase"/>
    <property type="match status" value="1"/>
</dbReference>
<dbReference type="Proteomes" id="UP000655410">
    <property type="component" value="Unassembled WGS sequence"/>
</dbReference>
<evidence type="ECO:0000256" key="1">
    <source>
        <dbReference type="SAM" id="SignalP"/>
    </source>
</evidence>
<name>A0ABQ2NAK1_9ACTN</name>
<sequence length="288" mass="29589">MVRTPHRFRRLAALAASVAGIALVPALAAPASATTSGVNDWSCTPSAAHPRPVVLWHGLGSNGPTDMGSDAQFLAQKGYCTYYTTYGTTYYGPYTGGLASMRTSAAELGGFVDQVRQAAGTATVDIVGHSEGTTVPAYYLKVLGGSAKVTNFVGFGSNFKGTTLGGLQTLADVTGFRPILDAGGCTACNEFAPDSSFIADLNAGGVTVPGTSYTSIVTKYDEAVNPYTSGVLAPAANVHNITLQDVCPLDFSGHVALAVDPNVQALIANALDPAHATPVPCIPMPWVS</sequence>
<reference evidence="3" key="1">
    <citation type="journal article" date="2019" name="Int. J. Syst. Evol. Microbiol.">
        <title>The Global Catalogue of Microorganisms (GCM) 10K type strain sequencing project: providing services to taxonomists for standard genome sequencing and annotation.</title>
        <authorList>
            <consortium name="The Broad Institute Genomics Platform"/>
            <consortium name="The Broad Institute Genome Sequencing Center for Infectious Disease"/>
            <person name="Wu L."/>
            <person name="Ma J."/>
        </authorList>
    </citation>
    <scope>NUCLEOTIDE SEQUENCE [LARGE SCALE GENOMIC DNA]</scope>
    <source>
        <strain evidence="3">CGMCC 4.7371</strain>
    </source>
</reference>
<evidence type="ECO:0000313" key="3">
    <source>
        <dbReference type="Proteomes" id="UP000655410"/>
    </source>
</evidence>
<feature type="signal peptide" evidence="1">
    <location>
        <begin position="1"/>
        <end position="28"/>
    </location>
</feature>
<dbReference type="SUPFAM" id="SSF53474">
    <property type="entry name" value="alpha/beta-Hydrolases"/>
    <property type="match status" value="1"/>
</dbReference>
<dbReference type="RefSeq" id="WP_188783526.1">
    <property type="nucleotide sequence ID" value="NZ_BMNI01000003.1"/>
</dbReference>
<comment type="caution">
    <text evidence="2">The sequence shown here is derived from an EMBL/GenBank/DDBJ whole genome shotgun (WGS) entry which is preliminary data.</text>
</comment>
<evidence type="ECO:0000313" key="2">
    <source>
        <dbReference type="EMBL" id="GGO88752.1"/>
    </source>
</evidence>
<dbReference type="Pfam" id="PF01674">
    <property type="entry name" value="Lipase_2"/>
    <property type="match status" value="1"/>
</dbReference>
<dbReference type="PANTHER" id="PTHR32015:SF1">
    <property type="entry name" value="LIPASE"/>
    <property type="match status" value="1"/>
</dbReference>
<gene>
    <name evidence="2" type="ORF">GCM10011584_16510</name>
</gene>
<feature type="chain" id="PRO_5045039950" evidence="1">
    <location>
        <begin position="29"/>
        <end position="288"/>
    </location>
</feature>
<proteinExistence type="predicted"/>
<accession>A0ABQ2NAK1</accession>
<keyword evidence="3" id="KW-1185">Reference proteome</keyword>
<dbReference type="InterPro" id="IPR002918">
    <property type="entry name" value="Lipase_EstA/Esterase_EstB"/>
</dbReference>
<protein>
    <submittedName>
        <fullName evidence="2">Lipase</fullName>
    </submittedName>
</protein>
<dbReference type="EMBL" id="BMNI01000003">
    <property type="protein sequence ID" value="GGO88752.1"/>
    <property type="molecule type" value="Genomic_DNA"/>
</dbReference>
<keyword evidence="1" id="KW-0732">Signal</keyword>